<dbReference type="SUPFAM" id="SSF56112">
    <property type="entry name" value="Protein kinase-like (PK-like)"/>
    <property type="match status" value="1"/>
</dbReference>
<protein>
    <recommendedName>
        <fullName evidence="3">Protein kinase domain-containing protein</fullName>
    </recommendedName>
</protein>
<evidence type="ECO:0000259" key="3">
    <source>
        <dbReference type="PROSITE" id="PS50011"/>
    </source>
</evidence>
<dbReference type="STRING" id="1169540.A0A0G4GLM4"/>
<evidence type="ECO:0000313" key="4">
    <source>
        <dbReference type="EMBL" id="CEM31016.1"/>
    </source>
</evidence>
<feature type="domain" description="Protein kinase" evidence="3">
    <location>
        <begin position="464"/>
        <end position="745"/>
    </location>
</feature>
<dbReference type="Pfam" id="PF00069">
    <property type="entry name" value="Pkinase"/>
    <property type="match status" value="1"/>
</dbReference>
<dbReference type="InterPro" id="IPR011009">
    <property type="entry name" value="Kinase-like_dom_sf"/>
</dbReference>
<dbReference type="Gene3D" id="3.30.200.20">
    <property type="entry name" value="Phosphorylase Kinase, domain 1"/>
    <property type="match status" value="1"/>
</dbReference>
<dbReference type="GO" id="GO:0005524">
    <property type="term" value="F:ATP binding"/>
    <property type="evidence" value="ECO:0007669"/>
    <property type="project" value="InterPro"/>
</dbReference>
<evidence type="ECO:0000313" key="5">
    <source>
        <dbReference type="Proteomes" id="UP000041254"/>
    </source>
</evidence>
<keyword evidence="5" id="KW-1185">Reference proteome</keyword>
<dbReference type="AlphaFoldDB" id="A0A0G4GLM4"/>
<feature type="region of interest" description="Disordered" evidence="1">
    <location>
        <begin position="1066"/>
        <end position="1100"/>
    </location>
</feature>
<feature type="region of interest" description="Disordered" evidence="1">
    <location>
        <begin position="114"/>
        <end position="141"/>
    </location>
</feature>
<proteinExistence type="predicted"/>
<dbReference type="OrthoDB" id="10249691at2759"/>
<dbReference type="InterPro" id="IPR000719">
    <property type="entry name" value="Prot_kinase_dom"/>
</dbReference>
<dbReference type="GO" id="GO:0004672">
    <property type="term" value="F:protein kinase activity"/>
    <property type="evidence" value="ECO:0007669"/>
    <property type="project" value="InterPro"/>
</dbReference>
<dbReference type="PROSITE" id="PS50011">
    <property type="entry name" value="PROTEIN_KINASE_DOM"/>
    <property type="match status" value="1"/>
</dbReference>
<accession>A0A0G4GLM4</accession>
<feature type="compositionally biased region" description="Low complexity" evidence="1">
    <location>
        <begin position="929"/>
        <end position="947"/>
    </location>
</feature>
<gene>
    <name evidence="4" type="ORF">Vbra_18274</name>
</gene>
<keyword evidence="2" id="KW-0812">Transmembrane</keyword>
<evidence type="ECO:0000256" key="2">
    <source>
        <dbReference type="SAM" id="Phobius"/>
    </source>
</evidence>
<organism evidence="4 5">
    <name type="scientific">Vitrella brassicaformis (strain CCMP3155)</name>
    <dbReference type="NCBI Taxonomy" id="1169540"/>
    <lineage>
        <taxon>Eukaryota</taxon>
        <taxon>Sar</taxon>
        <taxon>Alveolata</taxon>
        <taxon>Colpodellida</taxon>
        <taxon>Vitrellaceae</taxon>
        <taxon>Vitrella</taxon>
    </lineage>
</organism>
<sequence length="1206" mass="132430">MANEAGASSQACSSRLGHRSDDKRPDLFARVVQHLRNHPIGEVAVWEGSNHPFRLPADLCNFYLLADGCKLSWRVRASAGISGSKAANSPSSLPLGCVEVVPLKGLKRVRLEPMVMDDDDDGESQTRPKESGSCRPSPASTAALHREGWGVFDLNPNAADGRVVLMMAPHAHTAQVWFQDMSCDWHFLAASFTDYFRLALLHLGIARWEYAFTSVGLDPYTQRWLSFFTHERYLLDMSEQPGGMALESVEEVCVVSDVLQKPRYVRVKVQSSGSLHTPDGGCLALPEYQLYRLRDAHGLQALCLQRSRHLRKHVASASTTADVRVGGEQGALDDDCELLLLLFGQQISHSRDDLRLAAALIDDISALSTPSVAPKWRLPEKSSFASSGGLAAPEGGVEDAPQAEIAESDGMPGRWLSRQSTEATIKDTVQRGSLDWAGPDDEDLQRWASILLQHCILTRLDGVYAVKRTLRQGDLFDTLLVEHSGTGRLFGAKRYQKALLKEFDAEESPQRIEWLPYEIATWRALQHPRILRLVAVYETADHITVIHEHGASSDVFRYIDQLPTYSEADCRRLVRGLIEAIAFLHEKRIAHRNIKPTALTPCESGEGVCLKLGQFDVAACLDECSWYSRMQCGTPGYVAPEMLQGRPYDEKVDVFSAGVVLYALLVGSLPFNEHPTPLGRSEISRAPREDVRQVLLRNLRCEWDLQSDAAWQHVSEEGKDLVTRMMAESPEDRPLAAECLQDPWFTSVDGDRLQRERAGPVHLWKVKEAAAAATSESSASPLPTEDTHKEPLPSALSANLDSIECIKVPRILVSKDLPAAISSPATPAPPLLSVPYSTSSLSSGRPSPSAPASTHRHGSQRRRPRFAATLHVPDRRPSFRSPPSGSSGRKSVSSRHASDSENDTVASRLRRFVGTPKGPRRGMRRLLQSSEIGSPGSPRRSPSIPSSLRRRVRPEFFVSMAKHVTNPDHGPSTTVPVAQPAAEPQIELASQPQAADGEVGSQQPRCPMSPCILPRSRHVPCDPQMRRSYSADDVATMARSRSSSSDSIVEREPSSERFLQWIEGRGSAPTEPAAPSKSEPHICQRPQDAATRQQQVGVRHNRKRLSAASQRELSKTVARLRSKMQLEYGEDWWAGGQMPTPDAADEKANDGRGASGEGLATKAVESGKAAARSGGLEVSYWFLCLAVVVLAALLVWWMGTAQSAAV</sequence>
<reference evidence="4 5" key="1">
    <citation type="submission" date="2014-11" db="EMBL/GenBank/DDBJ databases">
        <authorList>
            <person name="Zhu J."/>
            <person name="Qi W."/>
            <person name="Song R."/>
        </authorList>
    </citation>
    <scope>NUCLEOTIDE SEQUENCE [LARGE SCALE GENOMIC DNA]</scope>
</reference>
<feature type="transmembrane region" description="Helical" evidence="2">
    <location>
        <begin position="1178"/>
        <end position="1199"/>
    </location>
</feature>
<feature type="compositionally biased region" description="Low complexity" evidence="1">
    <location>
        <begin position="879"/>
        <end position="895"/>
    </location>
</feature>
<dbReference type="InParanoid" id="A0A0G4GLM4"/>
<keyword evidence="2" id="KW-1133">Transmembrane helix</keyword>
<dbReference type="Proteomes" id="UP000041254">
    <property type="component" value="Unassembled WGS sequence"/>
</dbReference>
<feature type="compositionally biased region" description="Low complexity" evidence="1">
    <location>
        <begin position="833"/>
        <end position="853"/>
    </location>
</feature>
<feature type="region of interest" description="Disordered" evidence="1">
    <location>
        <begin position="772"/>
        <end position="793"/>
    </location>
</feature>
<dbReference type="Gene3D" id="1.10.510.10">
    <property type="entry name" value="Transferase(Phosphotransferase) domain 1"/>
    <property type="match status" value="1"/>
</dbReference>
<dbReference type="EMBL" id="CDMY01000708">
    <property type="protein sequence ID" value="CEM31016.1"/>
    <property type="molecule type" value="Genomic_DNA"/>
</dbReference>
<dbReference type="PANTHER" id="PTHR24347">
    <property type="entry name" value="SERINE/THREONINE-PROTEIN KINASE"/>
    <property type="match status" value="1"/>
</dbReference>
<dbReference type="SMART" id="SM00220">
    <property type="entry name" value="S_TKc"/>
    <property type="match status" value="1"/>
</dbReference>
<name>A0A0G4GLM4_VITBC</name>
<feature type="region of interest" description="Disordered" evidence="1">
    <location>
        <begin position="1132"/>
        <end position="1157"/>
    </location>
</feature>
<evidence type="ECO:0000256" key="1">
    <source>
        <dbReference type="SAM" id="MobiDB-lite"/>
    </source>
</evidence>
<feature type="region of interest" description="Disordered" evidence="1">
    <location>
        <begin position="984"/>
        <end position="1054"/>
    </location>
</feature>
<feature type="compositionally biased region" description="Basic residues" evidence="1">
    <location>
        <begin position="854"/>
        <end position="865"/>
    </location>
</feature>
<dbReference type="VEuPathDB" id="CryptoDB:Vbra_18274"/>
<keyword evidence="2" id="KW-0472">Membrane</keyword>
<feature type="region of interest" description="Disordered" evidence="1">
    <location>
        <begin position="823"/>
        <end position="950"/>
    </location>
</feature>